<name>A0A071MRX5_9BURK</name>
<comment type="caution">
    <text evidence="2">The sequence shown here is derived from an EMBL/GenBank/DDBJ whole genome shotgun (WGS) entry which is preliminary data.</text>
</comment>
<feature type="transmembrane region" description="Helical" evidence="1">
    <location>
        <begin position="57"/>
        <end position="82"/>
    </location>
</feature>
<gene>
    <name evidence="2" type="ORF">DT99_11020</name>
</gene>
<proteinExistence type="predicted"/>
<protein>
    <submittedName>
        <fullName evidence="2">Uncharacterized protein</fullName>
    </submittedName>
</protein>
<keyword evidence="1" id="KW-0812">Transmembrane</keyword>
<organism evidence="2">
    <name type="scientific">Burkholderia cenocepacia</name>
    <dbReference type="NCBI Taxonomy" id="95486"/>
    <lineage>
        <taxon>Bacteria</taxon>
        <taxon>Pseudomonadati</taxon>
        <taxon>Pseudomonadota</taxon>
        <taxon>Betaproteobacteria</taxon>
        <taxon>Burkholderiales</taxon>
        <taxon>Burkholderiaceae</taxon>
        <taxon>Burkholderia</taxon>
        <taxon>Burkholderia cepacia complex</taxon>
    </lineage>
</organism>
<reference evidence="2" key="1">
    <citation type="submission" date="2014-04" db="EMBL/GenBank/DDBJ databases">
        <title>In planta biocontrol of soil-borne Fusarium wilt of banana through a plant endophytic bacterium, Burkholderia cenocepacia 869T2.</title>
        <authorList>
            <person name="Ho Y.-N."/>
            <person name="Chiang H.-M."/>
            <person name="Chao C.-P."/>
            <person name="Su C.-C."/>
            <person name="Hsu H.-F."/>
            <person name="Guo C.-T."/>
            <person name="Hsieh J.-L."/>
            <person name="Huang C.-C."/>
        </authorList>
    </citation>
    <scope>NUCLEOTIDE SEQUENCE [LARGE SCALE GENOMIC DNA]</scope>
    <source>
        <strain evidence="2">869T2</strain>
    </source>
</reference>
<dbReference type="OrthoDB" id="9102946at2"/>
<feature type="transmembrane region" description="Helical" evidence="1">
    <location>
        <begin position="33"/>
        <end position="51"/>
    </location>
</feature>
<sequence>MKHDVPKRDGGNDRAPLDGRQARVRAALRLRGVMKLTIVTIAVAHVLTFAFDRLLVAAGFAPDAATVLLFRFVTCALVSFWLQADALRAYRYAAQHGFVTVPGAHGDPVDVAPQCPKRWLVVLNHQLEPRWLKGEESR</sequence>
<keyword evidence="1" id="KW-1133">Transmembrane helix</keyword>
<dbReference type="EMBL" id="JJOA01000010">
    <property type="protein sequence ID" value="KEA59241.1"/>
    <property type="molecule type" value="Genomic_DNA"/>
</dbReference>
<keyword evidence="1" id="KW-0472">Membrane</keyword>
<accession>A0A071MRX5</accession>
<evidence type="ECO:0000313" key="2">
    <source>
        <dbReference type="EMBL" id="KEA59241.1"/>
    </source>
</evidence>
<evidence type="ECO:0000256" key="1">
    <source>
        <dbReference type="SAM" id="Phobius"/>
    </source>
</evidence>
<dbReference type="AlphaFoldDB" id="A0A071MRX5"/>